<evidence type="ECO:0000256" key="5">
    <source>
        <dbReference type="ARBA" id="ARBA00023136"/>
    </source>
</evidence>
<protein>
    <submittedName>
        <fullName evidence="7">Lysine transporter LysE</fullName>
    </submittedName>
</protein>
<keyword evidence="3 6" id="KW-0812">Transmembrane</keyword>
<dbReference type="InterPro" id="IPR001123">
    <property type="entry name" value="LeuE-type"/>
</dbReference>
<comment type="subcellular location">
    <subcellularLocation>
        <location evidence="1">Cell membrane</location>
        <topology evidence="1">Multi-pass membrane protein</topology>
    </subcellularLocation>
</comment>
<evidence type="ECO:0000313" key="8">
    <source>
        <dbReference type="Proteomes" id="UP000198367"/>
    </source>
</evidence>
<proteinExistence type="predicted"/>
<dbReference type="PANTHER" id="PTHR30086:SF20">
    <property type="entry name" value="ARGININE EXPORTER PROTEIN ARGO-RELATED"/>
    <property type="match status" value="1"/>
</dbReference>
<dbReference type="AlphaFoldDB" id="A0A220UM55"/>
<feature type="transmembrane region" description="Helical" evidence="6">
    <location>
        <begin position="57"/>
        <end position="77"/>
    </location>
</feature>
<keyword evidence="8" id="KW-1185">Reference proteome</keyword>
<keyword evidence="2" id="KW-1003">Cell membrane</keyword>
<keyword evidence="5 6" id="KW-0472">Membrane</keyword>
<dbReference type="PANTHER" id="PTHR30086">
    <property type="entry name" value="ARGININE EXPORTER PROTEIN ARGO"/>
    <property type="match status" value="1"/>
</dbReference>
<feature type="transmembrane region" description="Helical" evidence="6">
    <location>
        <begin position="190"/>
        <end position="207"/>
    </location>
</feature>
<dbReference type="GO" id="GO:0033228">
    <property type="term" value="P:cysteine export across plasma membrane"/>
    <property type="evidence" value="ECO:0007669"/>
    <property type="project" value="TreeGrafter"/>
</dbReference>
<evidence type="ECO:0000256" key="3">
    <source>
        <dbReference type="ARBA" id="ARBA00022692"/>
    </source>
</evidence>
<evidence type="ECO:0000256" key="1">
    <source>
        <dbReference type="ARBA" id="ARBA00004651"/>
    </source>
</evidence>
<feature type="transmembrane region" description="Helical" evidence="6">
    <location>
        <begin position="12"/>
        <end position="36"/>
    </location>
</feature>
<dbReference type="GO" id="GO:0005886">
    <property type="term" value="C:plasma membrane"/>
    <property type="evidence" value="ECO:0007669"/>
    <property type="project" value="UniProtKB-SubCell"/>
</dbReference>
<dbReference type="Proteomes" id="UP000198367">
    <property type="component" value="Chromosome"/>
</dbReference>
<organism evidence="7 8">
    <name type="scientific">Shewanella bicestrii</name>
    <dbReference type="NCBI Taxonomy" id="2018305"/>
    <lineage>
        <taxon>Bacteria</taxon>
        <taxon>Pseudomonadati</taxon>
        <taxon>Pseudomonadota</taxon>
        <taxon>Gammaproteobacteria</taxon>
        <taxon>Alteromonadales</taxon>
        <taxon>Shewanellaceae</taxon>
        <taxon>Shewanella</taxon>
    </lineage>
</organism>
<dbReference type="Pfam" id="PF01810">
    <property type="entry name" value="LysE"/>
    <property type="match status" value="1"/>
</dbReference>
<dbReference type="EMBL" id="CP022358">
    <property type="protein sequence ID" value="ASK69090.1"/>
    <property type="molecule type" value="Genomic_DNA"/>
</dbReference>
<gene>
    <name evidence="7" type="ORF">CF168_09490</name>
</gene>
<evidence type="ECO:0000313" key="7">
    <source>
        <dbReference type="EMBL" id="ASK69090.1"/>
    </source>
</evidence>
<name>A0A220UM55_9GAMM</name>
<dbReference type="GO" id="GO:0015171">
    <property type="term" value="F:amino acid transmembrane transporter activity"/>
    <property type="evidence" value="ECO:0007669"/>
    <property type="project" value="TreeGrafter"/>
</dbReference>
<evidence type="ECO:0000256" key="2">
    <source>
        <dbReference type="ARBA" id="ARBA00022475"/>
    </source>
</evidence>
<feature type="transmembrane region" description="Helical" evidence="6">
    <location>
        <begin position="149"/>
        <end position="178"/>
    </location>
</feature>
<dbReference type="KEGG" id="sbj:CF168_09490"/>
<sequence>MDIKLVNDPQLWTLMASAALFCATMTMTPGPNNILLASSGAHFGVMRTIPHIAGIRLGSTSLHLSVLLGLGALFETFPMLHQALKYAALLYLLHLAYRLVTSPVKAAHLDEGRQPMSLMEAALFQWINPKSWMSTITLCSAFTLGGDGFWLSAVLGVLVFNLVGFPASFTWVFVGAAISKKLNTDKRRRHFNWFMGSLLLVSLPMILR</sequence>
<keyword evidence="4 6" id="KW-1133">Transmembrane helix</keyword>
<evidence type="ECO:0000256" key="4">
    <source>
        <dbReference type="ARBA" id="ARBA00022989"/>
    </source>
</evidence>
<dbReference type="RefSeq" id="WP_089067689.1">
    <property type="nucleotide sequence ID" value="NZ_CP022358.1"/>
</dbReference>
<accession>A0A220UM55</accession>
<reference evidence="7 8" key="1">
    <citation type="submission" date="2017-07" db="EMBL/GenBank/DDBJ databases">
        <title>Phenotypical and genomic characterization of a clinical isolate of Shewanella bicestrii sp. nov. producing an extended-spectrum beta-lactamase and a new oxacillinase variant.</title>
        <authorList>
            <person name="Jousset A.B."/>
            <person name="Bonnin R.A."/>
            <person name="Girlich D."/>
            <person name="Dabos L."/>
            <person name="Potron A."/>
            <person name="Dortet L."/>
            <person name="Glaser P."/>
            <person name="Naas T."/>
        </authorList>
    </citation>
    <scope>NUCLEOTIDE SEQUENCE [LARGE SCALE GENOMIC DNA]</scope>
    <source>
        <strain evidence="7 8">JAB-1</strain>
    </source>
</reference>
<evidence type="ECO:0000256" key="6">
    <source>
        <dbReference type="SAM" id="Phobius"/>
    </source>
</evidence>